<dbReference type="EMBL" id="VWSJ01000001">
    <property type="protein sequence ID" value="MSN95638.1"/>
    <property type="molecule type" value="Genomic_DNA"/>
</dbReference>
<evidence type="ECO:0000313" key="2">
    <source>
        <dbReference type="EMBL" id="MSN95638.1"/>
    </source>
</evidence>
<evidence type="ECO:0000259" key="1">
    <source>
        <dbReference type="Pfam" id="PF18618"/>
    </source>
</evidence>
<evidence type="ECO:0000313" key="3">
    <source>
        <dbReference type="Proteomes" id="UP000476338"/>
    </source>
</evidence>
<reference evidence="2 3" key="1">
    <citation type="submission" date="2019-09" db="EMBL/GenBank/DDBJ databases">
        <authorList>
            <person name="Silva M."/>
            <person name="Pereira G."/>
            <person name="Lopes-Da-Costa L."/>
            <person name="Silva E."/>
        </authorList>
    </citation>
    <scope>NUCLEOTIDE SEQUENCE [LARGE SCALE GENOMIC DNA]</scope>
    <source>
        <strain evidence="2 3">FMV-PI01</strain>
    </source>
</reference>
<dbReference type="Proteomes" id="UP000476338">
    <property type="component" value="Unassembled WGS sequence"/>
</dbReference>
<keyword evidence="3" id="KW-1185">Reference proteome</keyword>
<name>A0A6L5WF70_9BACT</name>
<dbReference type="Pfam" id="PF18618">
    <property type="entry name" value="HP0268"/>
    <property type="match status" value="1"/>
</dbReference>
<accession>A0A6L5WF70</accession>
<reference evidence="2 3" key="2">
    <citation type="submission" date="2020-03" db="EMBL/GenBank/DDBJ databases">
        <title>Campylobacter portucalensis sp. nov., a new species of Campylobacter isolated from the reproductive tract of bulls.</title>
        <authorList>
            <person name="Silva M.F."/>
            <person name="Pereira G."/>
            <person name="Carneiro C."/>
            <person name="Hemphill A."/>
            <person name="Mateus L."/>
            <person name="Lopes-Da-Costa L."/>
            <person name="Silva E."/>
        </authorList>
    </citation>
    <scope>NUCLEOTIDE SEQUENCE [LARGE SCALE GENOMIC DNA]</scope>
    <source>
        <strain evidence="2 3">FMV-PI01</strain>
    </source>
</reference>
<protein>
    <recommendedName>
        <fullName evidence="1">HP0268 domain-containing protein</fullName>
    </recommendedName>
</protein>
<feature type="domain" description="HP0268" evidence="1">
    <location>
        <begin position="1"/>
        <end position="80"/>
    </location>
</feature>
<dbReference type="InterPro" id="IPR040748">
    <property type="entry name" value="HP0268"/>
</dbReference>
<dbReference type="RefSeq" id="WP_154569910.1">
    <property type="nucleotide sequence ID" value="NZ_VWSJ01000001.1"/>
</dbReference>
<gene>
    <name evidence="2" type="ORF">F1B92_00230</name>
</gene>
<dbReference type="AlphaFoldDB" id="A0A6L5WF70"/>
<sequence length="80" mass="9423">MELKLARKEPDKSGGTITLEKIEQEIKKAGQKIFYFDRENQHKDLIALIEHFESNGMSAYLRTVKYGLDDNEYMYEVHIL</sequence>
<organism evidence="2 3">
    <name type="scientific">Campylobacter portucalensis</name>
    <dbReference type="NCBI Taxonomy" id="2608384"/>
    <lineage>
        <taxon>Bacteria</taxon>
        <taxon>Pseudomonadati</taxon>
        <taxon>Campylobacterota</taxon>
        <taxon>Epsilonproteobacteria</taxon>
        <taxon>Campylobacterales</taxon>
        <taxon>Campylobacteraceae</taxon>
        <taxon>Campylobacter</taxon>
    </lineage>
</organism>
<proteinExistence type="predicted"/>
<comment type="caution">
    <text evidence="2">The sequence shown here is derived from an EMBL/GenBank/DDBJ whole genome shotgun (WGS) entry which is preliminary data.</text>
</comment>